<keyword evidence="5 8" id="KW-0539">Nucleus</keyword>
<keyword evidence="6 8" id="KW-0131">Cell cycle</keyword>
<dbReference type="PANTHER" id="PTHR28124">
    <property type="entry name" value="DNA REPLICATION REGULATOR SLD2"/>
    <property type="match status" value="1"/>
</dbReference>
<evidence type="ECO:0000256" key="3">
    <source>
        <dbReference type="ARBA" id="ARBA00018363"/>
    </source>
</evidence>
<keyword evidence="4 8" id="KW-0235">DNA replication</keyword>
<protein>
    <recommendedName>
        <fullName evidence="3 8">DNA replication regulator SLD2</fullName>
    </recommendedName>
</protein>
<sequence length="523" mass="56527">MASNSTILSKQVADLRVELKAWEKEFALINGRKAGRDDISSDACMSVKYREFHRLRRPIDHPPGAVKVVTPRKTARHLRQPGNQQKRGALRERAGNGNGNANEVAVTPRKAWKGAGISLEVVLEEEQEIEPTPAMIRRALGPTPQKDGEVLGIFDFLATATPSKTGGSGESGGGGGVDGSHCHEAAATSINDTPNKPVIRSTPSKRARSATPQSSSKRRFLDAFVGTPLKRQRLDDVPTPSSSRYHFATPSFLRRSFPLAPVDEDVTGSALIPKKRGLVRSLSSLIQGLRKQEDKRMDDEWDIMNEIEAADENGADEDEDDSDRPPRNQQRQQSNVHVQLEDSHSLVLSEPEMPLGPDQGAPGSDSEDDEEGRVVLGADGRPRKPWKKKGLKRQTKRTNMRPVMHKAKKACDLEGVEEGGVEEDAEAVGETQDVEGCADAADDDDAQDAGDDDGGSGAKMNGKKGNTGETDGATAAAVSPTTTKQGKAPKKVSAAAHANFRRLKIKQKNTKPSGRGGRKFGKR</sequence>
<dbReference type="GO" id="GO:0006270">
    <property type="term" value="P:DNA replication initiation"/>
    <property type="evidence" value="ECO:0007669"/>
    <property type="project" value="UniProtKB-UniRule"/>
</dbReference>
<evidence type="ECO:0000313" key="11">
    <source>
        <dbReference type="Proteomes" id="UP000310066"/>
    </source>
</evidence>
<accession>A0A4U0V4W2</accession>
<dbReference type="Gene3D" id="1.10.10.1460">
    <property type="match status" value="1"/>
</dbReference>
<evidence type="ECO:0000256" key="5">
    <source>
        <dbReference type="ARBA" id="ARBA00023242"/>
    </source>
</evidence>
<evidence type="ECO:0000256" key="2">
    <source>
        <dbReference type="ARBA" id="ARBA00007276"/>
    </source>
</evidence>
<feature type="region of interest" description="Disordered" evidence="9">
    <location>
        <begin position="162"/>
        <end position="219"/>
    </location>
</feature>
<comment type="similarity">
    <text evidence="2 8">Belongs to the SLD2 family.</text>
</comment>
<feature type="compositionally biased region" description="Basic residues" evidence="9">
    <location>
        <begin position="383"/>
        <end position="408"/>
    </location>
</feature>
<dbReference type="InterPro" id="IPR021110">
    <property type="entry name" value="DNA_rep_checkpnt_protein"/>
</dbReference>
<feature type="region of interest" description="Disordered" evidence="9">
    <location>
        <begin position="76"/>
        <end position="105"/>
    </location>
</feature>
<dbReference type="GO" id="GO:0003688">
    <property type="term" value="F:DNA replication origin binding"/>
    <property type="evidence" value="ECO:0007669"/>
    <property type="project" value="TreeGrafter"/>
</dbReference>
<comment type="function">
    <text evidence="7 8">Has a role in the initiation of DNA replication. Required at S-phase checkpoint.</text>
</comment>
<gene>
    <name evidence="10" type="ORF">B0A54_07082</name>
</gene>
<reference evidence="10 11" key="1">
    <citation type="submission" date="2017-03" db="EMBL/GenBank/DDBJ databases">
        <title>Genomes of endolithic fungi from Antarctica.</title>
        <authorList>
            <person name="Coleine C."/>
            <person name="Masonjones S."/>
            <person name="Stajich J.E."/>
        </authorList>
    </citation>
    <scope>NUCLEOTIDE SEQUENCE [LARGE SCALE GENOMIC DNA]</scope>
    <source>
        <strain evidence="10 11">CCFEE 5311</strain>
    </source>
</reference>
<comment type="caution">
    <text evidence="10">The sequence shown here is derived from an EMBL/GenBank/DDBJ whole genome shotgun (WGS) entry which is preliminary data.</text>
</comment>
<name>A0A4U0V4W2_9PEZI</name>
<feature type="compositionally biased region" description="Gly residues" evidence="9">
    <location>
        <begin position="166"/>
        <end position="178"/>
    </location>
</feature>
<dbReference type="OrthoDB" id="8775810at2759"/>
<evidence type="ECO:0000256" key="6">
    <source>
        <dbReference type="ARBA" id="ARBA00023306"/>
    </source>
</evidence>
<feature type="compositionally biased region" description="Basic residues" evidence="9">
    <location>
        <begin position="499"/>
        <end position="509"/>
    </location>
</feature>
<evidence type="ECO:0000256" key="9">
    <source>
        <dbReference type="SAM" id="MobiDB-lite"/>
    </source>
</evidence>
<proteinExistence type="inferred from homology"/>
<dbReference type="AlphaFoldDB" id="A0A4U0V4W2"/>
<dbReference type="Proteomes" id="UP000310066">
    <property type="component" value="Unassembled WGS sequence"/>
</dbReference>
<feature type="compositionally biased region" description="Acidic residues" evidence="9">
    <location>
        <begin position="414"/>
        <end position="427"/>
    </location>
</feature>
<dbReference type="GO" id="GO:0003697">
    <property type="term" value="F:single-stranded DNA binding"/>
    <property type="evidence" value="ECO:0007669"/>
    <property type="project" value="TreeGrafter"/>
</dbReference>
<dbReference type="GO" id="GO:1902977">
    <property type="term" value="P:mitotic DNA replication preinitiation complex assembly"/>
    <property type="evidence" value="ECO:0007669"/>
    <property type="project" value="TreeGrafter"/>
</dbReference>
<feature type="compositionally biased region" description="Acidic residues" evidence="9">
    <location>
        <begin position="440"/>
        <end position="454"/>
    </location>
</feature>
<dbReference type="GO" id="GO:0031261">
    <property type="term" value="C:DNA replication preinitiation complex"/>
    <property type="evidence" value="ECO:0007669"/>
    <property type="project" value="TreeGrafter"/>
</dbReference>
<evidence type="ECO:0000313" key="10">
    <source>
        <dbReference type="EMBL" id="TKA42866.1"/>
    </source>
</evidence>
<feature type="region of interest" description="Disordered" evidence="9">
    <location>
        <begin position="308"/>
        <end position="523"/>
    </location>
</feature>
<evidence type="ECO:0000256" key="1">
    <source>
        <dbReference type="ARBA" id="ARBA00004123"/>
    </source>
</evidence>
<evidence type="ECO:0000256" key="7">
    <source>
        <dbReference type="ARBA" id="ARBA00025253"/>
    </source>
</evidence>
<dbReference type="Pfam" id="PF11719">
    <property type="entry name" value="Drc1-Sld2"/>
    <property type="match status" value="1"/>
</dbReference>
<feature type="compositionally biased region" description="Acidic residues" evidence="9">
    <location>
        <begin position="308"/>
        <end position="322"/>
    </location>
</feature>
<comment type="subcellular location">
    <subcellularLocation>
        <location evidence="1 8">Nucleus</location>
    </subcellularLocation>
</comment>
<dbReference type="EMBL" id="NAJP01000021">
    <property type="protein sequence ID" value="TKA42866.1"/>
    <property type="molecule type" value="Genomic_DNA"/>
</dbReference>
<dbReference type="InterPro" id="IPR040203">
    <property type="entry name" value="Sld2"/>
</dbReference>
<dbReference type="PANTHER" id="PTHR28124:SF1">
    <property type="entry name" value="DNA REPLICATION REGULATOR SLD2"/>
    <property type="match status" value="1"/>
</dbReference>
<organism evidence="10 11">
    <name type="scientific">Friedmanniomyces endolithicus</name>
    <dbReference type="NCBI Taxonomy" id="329885"/>
    <lineage>
        <taxon>Eukaryota</taxon>
        <taxon>Fungi</taxon>
        <taxon>Dikarya</taxon>
        <taxon>Ascomycota</taxon>
        <taxon>Pezizomycotina</taxon>
        <taxon>Dothideomycetes</taxon>
        <taxon>Dothideomycetidae</taxon>
        <taxon>Mycosphaerellales</taxon>
        <taxon>Teratosphaeriaceae</taxon>
        <taxon>Friedmanniomyces</taxon>
    </lineage>
</organism>
<evidence type="ECO:0000256" key="8">
    <source>
        <dbReference type="RuleBase" id="RU367067"/>
    </source>
</evidence>
<dbReference type="GO" id="GO:0000727">
    <property type="term" value="P:double-strand break repair via break-induced replication"/>
    <property type="evidence" value="ECO:0007669"/>
    <property type="project" value="TreeGrafter"/>
</dbReference>
<evidence type="ECO:0000256" key="4">
    <source>
        <dbReference type="ARBA" id="ARBA00022705"/>
    </source>
</evidence>